<dbReference type="Pfam" id="PF01352">
    <property type="entry name" value="KRAB"/>
    <property type="match status" value="1"/>
</dbReference>
<dbReference type="GO" id="GO:0006355">
    <property type="term" value="P:regulation of DNA-templated transcription"/>
    <property type="evidence" value="ECO:0007669"/>
    <property type="project" value="InterPro"/>
</dbReference>
<accession>A0A452V9T6</accession>
<dbReference type="Gene3D" id="6.10.140.140">
    <property type="match status" value="1"/>
</dbReference>
<dbReference type="SUPFAM" id="SSF109640">
    <property type="entry name" value="KRAB domain (Kruppel-associated box)"/>
    <property type="match status" value="1"/>
</dbReference>
<name>A0A452V9T6_URSMA</name>
<organism evidence="2">
    <name type="scientific">Ursus maritimus</name>
    <name type="common">Polar bear</name>
    <name type="synonym">Thalarctos maritimus</name>
    <dbReference type="NCBI Taxonomy" id="29073"/>
    <lineage>
        <taxon>Eukaryota</taxon>
        <taxon>Metazoa</taxon>
        <taxon>Chordata</taxon>
        <taxon>Craniata</taxon>
        <taxon>Vertebrata</taxon>
        <taxon>Euteleostomi</taxon>
        <taxon>Mammalia</taxon>
        <taxon>Eutheria</taxon>
        <taxon>Laurasiatheria</taxon>
        <taxon>Carnivora</taxon>
        <taxon>Caniformia</taxon>
        <taxon>Ursidae</taxon>
        <taxon>Ursus</taxon>
    </lineage>
</organism>
<dbReference type="InterPro" id="IPR001909">
    <property type="entry name" value="KRAB"/>
</dbReference>
<dbReference type="Ensembl" id="ENSUMAT00000035877.1">
    <property type="protein sequence ID" value="ENSUMAP00000030352.1"/>
    <property type="gene ID" value="ENSUMAG00000021958.1"/>
</dbReference>
<proteinExistence type="predicted"/>
<feature type="domain" description="KRAB" evidence="1">
    <location>
        <begin position="4"/>
        <end position="63"/>
    </location>
</feature>
<reference evidence="2" key="1">
    <citation type="submission" date="2019-03" db="UniProtKB">
        <authorList>
            <consortium name="Ensembl"/>
        </authorList>
    </citation>
    <scope>IDENTIFICATION</scope>
</reference>
<sequence>MVPVAIKDAAVNLTLEEWALLAPSQKKPYRDTSHRALWNRVRTFFSNSKCNWKHLVTLTRSIL</sequence>
<protein>
    <recommendedName>
        <fullName evidence="1">KRAB domain-containing protein</fullName>
    </recommendedName>
</protein>
<dbReference type="PROSITE" id="PS50805">
    <property type="entry name" value="KRAB"/>
    <property type="match status" value="1"/>
</dbReference>
<dbReference type="InterPro" id="IPR036051">
    <property type="entry name" value="KRAB_dom_sf"/>
</dbReference>
<dbReference type="AlphaFoldDB" id="A0A452V9T6"/>
<evidence type="ECO:0000259" key="1">
    <source>
        <dbReference type="PROSITE" id="PS50805"/>
    </source>
</evidence>
<evidence type="ECO:0000313" key="2">
    <source>
        <dbReference type="Ensembl" id="ENSUMAP00000030352"/>
    </source>
</evidence>